<evidence type="ECO:0000313" key="5">
    <source>
        <dbReference type="Proteomes" id="UP000016540"/>
    </source>
</evidence>
<name>R8B262_9GAMM</name>
<keyword evidence="2 4" id="KW-0548">Nucleotidyltransferase</keyword>
<dbReference type="PANTHER" id="PTHR11669">
    <property type="entry name" value="REPLICATION FACTOR C / DNA POLYMERASE III GAMMA-TAU SUBUNIT"/>
    <property type="match status" value="1"/>
</dbReference>
<keyword evidence="5" id="KW-1185">Reference proteome</keyword>
<comment type="caution">
    <text evidence="4">The sequence shown here is derived from an EMBL/GenBank/DDBJ whole genome shotgun (WGS) entry which is preliminary data.</text>
</comment>
<dbReference type="Pfam" id="PF13177">
    <property type="entry name" value="DNA_pol3_delta2"/>
    <property type="match status" value="1"/>
</dbReference>
<proteinExistence type="predicted"/>
<dbReference type="PATRIC" id="fig|1318628.3.peg.1608"/>
<dbReference type="PANTHER" id="PTHR11669:SF8">
    <property type="entry name" value="DNA POLYMERASE III SUBUNIT DELTA"/>
    <property type="match status" value="1"/>
</dbReference>
<dbReference type="EMBL" id="ASAD01000010">
    <property type="protein sequence ID" value="EON92683.1"/>
    <property type="molecule type" value="Genomic_DNA"/>
</dbReference>
<dbReference type="InterPro" id="IPR050238">
    <property type="entry name" value="DNA_Rep/Repair_Clamp_Loader"/>
</dbReference>
<dbReference type="InterPro" id="IPR004622">
    <property type="entry name" value="DNA_pol_HolB"/>
</dbReference>
<dbReference type="Proteomes" id="UP000016540">
    <property type="component" value="Unassembled WGS sequence"/>
</dbReference>
<dbReference type="HOGENOM" id="CLU_006229_4_3_6"/>
<dbReference type="EC" id="2.7.7.7" evidence="1"/>
<protein>
    <recommendedName>
        <fullName evidence="1">DNA-directed DNA polymerase</fullName>
        <ecNumber evidence="1">2.7.7.7</ecNumber>
    </recommendedName>
</protein>
<dbReference type="Gene3D" id="3.40.50.300">
    <property type="entry name" value="P-loop containing nucleotide triphosphate hydrolases"/>
    <property type="match status" value="1"/>
</dbReference>
<reference evidence="4 5" key="1">
    <citation type="journal article" date="2013" name="Genome Announc.">
        <title>Draft Genome Sequence of the Moderately Halophilic Bacterium Marinobacter lipolyticus Strain SM19.</title>
        <authorList>
            <person name="Papke R.T."/>
            <person name="de la Haba R.R."/>
            <person name="Infante-Dominguez C."/>
            <person name="Perez D."/>
            <person name="Sanchez-Porro C."/>
            <person name="Lapierre P."/>
            <person name="Ventosa A."/>
        </authorList>
    </citation>
    <scope>NUCLEOTIDE SEQUENCE [LARGE SCALE GENOMIC DNA]</scope>
    <source>
        <strain evidence="4 5">SM19</strain>
    </source>
</reference>
<dbReference type="OrthoDB" id="9811073at2"/>
<comment type="catalytic activity">
    <reaction evidence="3">
        <text>DNA(n) + a 2'-deoxyribonucleoside 5'-triphosphate = DNA(n+1) + diphosphate</text>
        <dbReference type="Rhea" id="RHEA:22508"/>
        <dbReference type="Rhea" id="RHEA-COMP:17339"/>
        <dbReference type="Rhea" id="RHEA-COMP:17340"/>
        <dbReference type="ChEBI" id="CHEBI:33019"/>
        <dbReference type="ChEBI" id="CHEBI:61560"/>
        <dbReference type="ChEBI" id="CHEBI:173112"/>
        <dbReference type="EC" id="2.7.7.7"/>
    </reaction>
</comment>
<dbReference type="GO" id="GO:0006261">
    <property type="term" value="P:DNA-templated DNA replication"/>
    <property type="evidence" value="ECO:0007669"/>
    <property type="project" value="TreeGrafter"/>
</dbReference>
<accession>R8B262</accession>
<evidence type="ECO:0000256" key="1">
    <source>
        <dbReference type="ARBA" id="ARBA00012417"/>
    </source>
</evidence>
<evidence type="ECO:0000313" key="4">
    <source>
        <dbReference type="EMBL" id="EON92683.1"/>
    </source>
</evidence>
<dbReference type="GO" id="GO:0008408">
    <property type="term" value="F:3'-5' exonuclease activity"/>
    <property type="evidence" value="ECO:0007669"/>
    <property type="project" value="InterPro"/>
</dbReference>
<dbReference type="InterPro" id="IPR027417">
    <property type="entry name" value="P-loop_NTPase"/>
</dbReference>
<dbReference type="RefSeq" id="WP_012137607.1">
    <property type="nucleotide sequence ID" value="NZ_KE007317.1"/>
</dbReference>
<dbReference type="AlphaFoldDB" id="R8B262"/>
<dbReference type="GO" id="GO:0009360">
    <property type="term" value="C:DNA polymerase III complex"/>
    <property type="evidence" value="ECO:0007669"/>
    <property type="project" value="TreeGrafter"/>
</dbReference>
<evidence type="ECO:0000256" key="2">
    <source>
        <dbReference type="ARBA" id="ARBA00022932"/>
    </source>
</evidence>
<gene>
    <name evidence="4" type="ORF">MARLIPOL_08019</name>
</gene>
<dbReference type="STRING" id="1318628.MARLIPOL_08019"/>
<sequence>MPWLHDAWQSLQKRLGENRLPHALLVTGERGVGKRMFADGVAGLLICDRPAHDDDHGLQPCGGCKQCELVAAGTHPDIRVYSPEKSRMIKVDQIRALSSFAVSSPQVGQRKVAIIDRADQLNINSANALLKTLEEPSDDVVLLLLQESGRPILPTIRSRCQTLLIAIPDGDAAARWLATEVMKLDEADRPSAELCGKALTLSGNTPRLAYEYLTGDYLTLRDQALNQFRQFMKGQLTVGEAAKPFKALGLEGALGLFESWAADLARISANGTPRDTDAAEMLNYLAKSNPPWCAHQILELIHETRSAAVYNVNPELEAGRLLIAWQALMPRKRAPA</sequence>
<dbReference type="NCBIfam" id="TIGR00678">
    <property type="entry name" value="holB"/>
    <property type="match status" value="1"/>
</dbReference>
<keyword evidence="2 4" id="KW-0808">Transferase</keyword>
<keyword evidence="2 4" id="KW-0239">DNA-directed DNA polymerase</keyword>
<dbReference type="eggNOG" id="COG0470">
    <property type="taxonomic scope" value="Bacteria"/>
</dbReference>
<dbReference type="SUPFAM" id="SSF52540">
    <property type="entry name" value="P-loop containing nucleoside triphosphate hydrolases"/>
    <property type="match status" value="1"/>
</dbReference>
<evidence type="ECO:0000256" key="3">
    <source>
        <dbReference type="ARBA" id="ARBA00049244"/>
    </source>
</evidence>
<dbReference type="GO" id="GO:0003887">
    <property type="term" value="F:DNA-directed DNA polymerase activity"/>
    <property type="evidence" value="ECO:0007669"/>
    <property type="project" value="UniProtKB-KW"/>
</dbReference>
<organism evidence="4 5">
    <name type="scientific">Marinobacter lipolyticus SM19</name>
    <dbReference type="NCBI Taxonomy" id="1318628"/>
    <lineage>
        <taxon>Bacteria</taxon>
        <taxon>Pseudomonadati</taxon>
        <taxon>Pseudomonadota</taxon>
        <taxon>Gammaproteobacteria</taxon>
        <taxon>Pseudomonadales</taxon>
        <taxon>Marinobacteraceae</taxon>
        <taxon>Marinobacter</taxon>
    </lineage>
</organism>